<dbReference type="EMBL" id="CM051394">
    <property type="protein sequence ID" value="KAJ4728355.1"/>
    <property type="molecule type" value="Genomic_DNA"/>
</dbReference>
<sequence length="99" mass="10952">MERITRRLYLGRSCWKAGGAGAAINSSVRLVVTKASNRAAVHGAKVPRTKGINEEEVEREVEKGKQEKIKKRQEVEKTVDSLSQSRSQISDGHPPNPDD</sequence>
<reference evidence="1 2" key="1">
    <citation type="journal article" date="2023" name="Science">
        <title>Complex scaffold remodeling in plant triterpene biosynthesis.</title>
        <authorList>
            <person name="De La Pena R."/>
            <person name="Hodgson H."/>
            <person name="Liu J.C."/>
            <person name="Stephenson M.J."/>
            <person name="Martin A.C."/>
            <person name="Owen C."/>
            <person name="Harkess A."/>
            <person name="Leebens-Mack J."/>
            <person name="Jimenez L.E."/>
            <person name="Osbourn A."/>
            <person name="Sattely E.S."/>
        </authorList>
    </citation>
    <scope>NUCLEOTIDE SEQUENCE [LARGE SCALE GENOMIC DNA]</scope>
    <source>
        <strain evidence="2">cv. JPN11</strain>
        <tissue evidence="1">Leaf</tissue>
    </source>
</reference>
<evidence type="ECO:0000313" key="2">
    <source>
        <dbReference type="Proteomes" id="UP001164539"/>
    </source>
</evidence>
<dbReference type="Proteomes" id="UP001164539">
    <property type="component" value="Chromosome 1"/>
</dbReference>
<keyword evidence="2" id="KW-1185">Reference proteome</keyword>
<name>A0ACC1Z0I9_MELAZ</name>
<accession>A0ACC1Z0I9</accession>
<protein>
    <submittedName>
        <fullName evidence="1">Uncharacterized protein</fullName>
    </submittedName>
</protein>
<proteinExistence type="predicted"/>
<organism evidence="1 2">
    <name type="scientific">Melia azedarach</name>
    <name type="common">Chinaberry tree</name>
    <dbReference type="NCBI Taxonomy" id="155640"/>
    <lineage>
        <taxon>Eukaryota</taxon>
        <taxon>Viridiplantae</taxon>
        <taxon>Streptophyta</taxon>
        <taxon>Embryophyta</taxon>
        <taxon>Tracheophyta</taxon>
        <taxon>Spermatophyta</taxon>
        <taxon>Magnoliopsida</taxon>
        <taxon>eudicotyledons</taxon>
        <taxon>Gunneridae</taxon>
        <taxon>Pentapetalae</taxon>
        <taxon>rosids</taxon>
        <taxon>malvids</taxon>
        <taxon>Sapindales</taxon>
        <taxon>Meliaceae</taxon>
        <taxon>Melia</taxon>
    </lineage>
</organism>
<evidence type="ECO:0000313" key="1">
    <source>
        <dbReference type="EMBL" id="KAJ4728355.1"/>
    </source>
</evidence>
<gene>
    <name evidence="1" type="ORF">OWV82_001299</name>
</gene>
<comment type="caution">
    <text evidence="1">The sequence shown here is derived from an EMBL/GenBank/DDBJ whole genome shotgun (WGS) entry which is preliminary data.</text>
</comment>